<dbReference type="EMBL" id="BAAABU010000002">
    <property type="protein sequence ID" value="GAA0216777.1"/>
    <property type="molecule type" value="Genomic_DNA"/>
</dbReference>
<evidence type="ECO:0000313" key="3">
    <source>
        <dbReference type="Proteomes" id="UP001500416"/>
    </source>
</evidence>
<keyword evidence="3" id="KW-1185">Reference proteome</keyword>
<gene>
    <name evidence="2" type="ORF">GCM10010492_13280</name>
</gene>
<feature type="region of interest" description="Disordered" evidence="1">
    <location>
        <begin position="124"/>
        <end position="145"/>
    </location>
</feature>
<sequence>MKSLHMLRASLALRKVRARLPRLRGTPEPELDLTPVRARLDEMLARVTPATAWQAGRVLESYVDNHLTEWLAKVALHHETVATEVDLLAARVAEVRALYEVHHDHQSGVLDHLEGAVSHALERVSDPDSPYYQPEPRLRRRKGNR</sequence>
<dbReference type="RefSeq" id="WP_343932722.1">
    <property type="nucleotide sequence ID" value="NZ_BAAABU010000002.1"/>
</dbReference>
<evidence type="ECO:0000256" key="1">
    <source>
        <dbReference type="SAM" id="MobiDB-lite"/>
    </source>
</evidence>
<proteinExistence type="predicted"/>
<comment type="caution">
    <text evidence="2">The sequence shown here is derived from an EMBL/GenBank/DDBJ whole genome shotgun (WGS) entry which is preliminary data.</text>
</comment>
<name>A0ABP3CW86_9PSEU</name>
<dbReference type="Proteomes" id="UP001500416">
    <property type="component" value="Unassembled WGS sequence"/>
</dbReference>
<reference evidence="3" key="1">
    <citation type="journal article" date="2019" name="Int. J. Syst. Evol. Microbiol.">
        <title>The Global Catalogue of Microorganisms (GCM) 10K type strain sequencing project: providing services to taxonomists for standard genome sequencing and annotation.</title>
        <authorList>
            <consortium name="The Broad Institute Genomics Platform"/>
            <consortium name="The Broad Institute Genome Sequencing Center for Infectious Disease"/>
            <person name="Wu L."/>
            <person name="Ma J."/>
        </authorList>
    </citation>
    <scope>NUCLEOTIDE SEQUENCE [LARGE SCALE GENOMIC DNA]</scope>
    <source>
        <strain evidence="3">JCM 3380</strain>
    </source>
</reference>
<accession>A0ABP3CW86</accession>
<organism evidence="2 3">
    <name type="scientific">Saccharothrix mutabilis subsp. mutabilis</name>
    <dbReference type="NCBI Taxonomy" id="66855"/>
    <lineage>
        <taxon>Bacteria</taxon>
        <taxon>Bacillati</taxon>
        <taxon>Actinomycetota</taxon>
        <taxon>Actinomycetes</taxon>
        <taxon>Pseudonocardiales</taxon>
        <taxon>Pseudonocardiaceae</taxon>
        <taxon>Saccharothrix</taxon>
    </lineage>
</organism>
<evidence type="ECO:0000313" key="2">
    <source>
        <dbReference type="EMBL" id="GAA0216777.1"/>
    </source>
</evidence>
<protein>
    <submittedName>
        <fullName evidence="2">Uncharacterized protein</fullName>
    </submittedName>
</protein>